<organism evidence="1 2">
    <name type="scientific">Nostoc sphaeroides CCNUC1</name>
    <dbReference type="NCBI Taxonomy" id="2653204"/>
    <lineage>
        <taxon>Bacteria</taxon>
        <taxon>Bacillati</taxon>
        <taxon>Cyanobacteriota</taxon>
        <taxon>Cyanophyceae</taxon>
        <taxon>Nostocales</taxon>
        <taxon>Nostocaceae</taxon>
        <taxon>Nostoc</taxon>
    </lineage>
</organism>
<dbReference type="EMBL" id="CP045227">
    <property type="protein sequence ID" value="QFS52012.1"/>
    <property type="molecule type" value="Genomic_DNA"/>
</dbReference>
<evidence type="ECO:0000313" key="1">
    <source>
        <dbReference type="EMBL" id="QFS52012.1"/>
    </source>
</evidence>
<dbReference type="Proteomes" id="UP000326678">
    <property type="component" value="Chromosome Gxm2"/>
</dbReference>
<dbReference type="KEGG" id="nsh:GXM_09506"/>
<gene>
    <name evidence="1" type="ORF">GXM_09506</name>
</gene>
<evidence type="ECO:0008006" key="3">
    <source>
        <dbReference type="Google" id="ProtNLM"/>
    </source>
</evidence>
<reference evidence="1 2" key="1">
    <citation type="submission" date="2019-10" db="EMBL/GenBank/DDBJ databases">
        <title>Genomic and transcriptomic insights into the perfect genentic adaptation of a filamentous nitrogen-fixing cyanobacterium to rice fields.</title>
        <authorList>
            <person name="Chen Z."/>
        </authorList>
    </citation>
    <scope>NUCLEOTIDE SEQUENCE [LARGE SCALE GENOMIC DNA]</scope>
    <source>
        <strain evidence="1">CCNUC1</strain>
    </source>
</reference>
<dbReference type="AlphaFoldDB" id="A0A5P8WHU2"/>
<protein>
    <recommendedName>
        <fullName evidence="3">Ribbon-helix-helix protein CopG domain-containing protein</fullName>
    </recommendedName>
</protein>
<keyword evidence="2" id="KW-1185">Reference proteome</keyword>
<proteinExistence type="predicted"/>
<evidence type="ECO:0000313" key="2">
    <source>
        <dbReference type="Proteomes" id="UP000326678"/>
    </source>
</evidence>
<name>A0A5P8WHU2_9NOSO</name>
<sequence>MEIMKLDAQVSFRTSSEIKAKIESLAREAGKKPSQIINELLVRALETSEQPQKHDEVLSLETMRQTLLLVEQRMSKLEQELEGKFAA</sequence>
<accession>A0A5P8WHU2</accession>